<protein>
    <recommendedName>
        <fullName evidence="5">Chromosome segregation protein SMC</fullName>
    </recommendedName>
</protein>
<sequence>MSQFNQAGAPEESNKNKPIIYWVIIAVLLVACIFLFVSKNKMSEENDLNSKRMQGQLDSVRTDRASLQSDFDAASAKIDQLVSQNAKLDSNMQKDKEEMLAMQQKIKSLLGNSKANASELKKARAMINQLNDKTAQYEARIAELEKENGVLTNKNVVLTKERDSTVTQNIAIKKIGSVLHASNIRMEPIHKKKNGKEKETSKAKKVDVLRVKFDIDENRIAESGTKQLFLRIVGPDGTILSTTTNGSGKMTTSKGDQISFSIMKEISLIKEQPVKDVVVDWNQEGDFARGNYMIEIYSEGYKVGSGNVTLK</sequence>
<comment type="caution">
    <text evidence="3">The sequence shown here is derived from an EMBL/GenBank/DDBJ whole genome shotgun (WGS) entry which is preliminary data.</text>
</comment>
<dbReference type="EMBL" id="PPSL01000005">
    <property type="protein sequence ID" value="PQJ09846.1"/>
    <property type="molecule type" value="Genomic_DNA"/>
</dbReference>
<feature type="transmembrane region" description="Helical" evidence="2">
    <location>
        <begin position="19"/>
        <end position="37"/>
    </location>
</feature>
<dbReference type="OrthoDB" id="1115172at2"/>
<keyword evidence="4" id="KW-1185">Reference proteome</keyword>
<keyword evidence="2" id="KW-1133">Transmembrane helix</keyword>
<gene>
    <name evidence="3" type="ORF">CJD36_018145</name>
</gene>
<evidence type="ECO:0000313" key="4">
    <source>
        <dbReference type="Proteomes" id="UP000239872"/>
    </source>
</evidence>
<keyword evidence="1" id="KW-0175">Coiled coil</keyword>
<proteinExistence type="predicted"/>
<organism evidence="3 4">
    <name type="scientific">Flavipsychrobacter stenotrophus</name>
    <dbReference type="NCBI Taxonomy" id="2077091"/>
    <lineage>
        <taxon>Bacteria</taxon>
        <taxon>Pseudomonadati</taxon>
        <taxon>Bacteroidota</taxon>
        <taxon>Chitinophagia</taxon>
        <taxon>Chitinophagales</taxon>
        <taxon>Chitinophagaceae</taxon>
        <taxon>Flavipsychrobacter</taxon>
    </lineage>
</organism>
<dbReference type="Proteomes" id="UP000239872">
    <property type="component" value="Unassembled WGS sequence"/>
</dbReference>
<evidence type="ECO:0000256" key="2">
    <source>
        <dbReference type="SAM" id="Phobius"/>
    </source>
</evidence>
<evidence type="ECO:0008006" key="5">
    <source>
        <dbReference type="Google" id="ProtNLM"/>
    </source>
</evidence>
<name>A0A2S7STK9_9BACT</name>
<evidence type="ECO:0000256" key="1">
    <source>
        <dbReference type="SAM" id="Coils"/>
    </source>
</evidence>
<dbReference type="RefSeq" id="WP_105040618.1">
    <property type="nucleotide sequence ID" value="NZ_PPSL01000005.1"/>
</dbReference>
<keyword evidence="2" id="KW-0812">Transmembrane</keyword>
<dbReference type="AlphaFoldDB" id="A0A2S7STK9"/>
<keyword evidence="2" id="KW-0472">Membrane</keyword>
<evidence type="ECO:0000313" key="3">
    <source>
        <dbReference type="EMBL" id="PQJ09846.1"/>
    </source>
</evidence>
<accession>A0A2S7STK9</accession>
<dbReference type="Gene3D" id="1.10.287.1490">
    <property type="match status" value="1"/>
</dbReference>
<reference evidence="3 4" key="1">
    <citation type="submission" date="2018-01" db="EMBL/GenBank/DDBJ databases">
        <title>A novel member of the phylum Bacteroidetes isolated from glacier ice.</title>
        <authorList>
            <person name="Liu Q."/>
            <person name="Xin Y.-H."/>
        </authorList>
    </citation>
    <scope>NUCLEOTIDE SEQUENCE [LARGE SCALE GENOMIC DNA]</scope>
    <source>
        <strain evidence="3 4">RB1R16</strain>
    </source>
</reference>
<feature type="coiled-coil region" evidence="1">
    <location>
        <begin position="78"/>
        <end position="161"/>
    </location>
</feature>